<name>A0A1M6H172_9FIRM</name>
<dbReference type="PANTHER" id="PTHR33498">
    <property type="entry name" value="TRANSPOSASE FOR INSERTION SEQUENCE ELEMENT IS1557"/>
    <property type="match status" value="1"/>
</dbReference>
<dbReference type="RefSeq" id="WP_149678881.1">
    <property type="nucleotide sequence ID" value="NZ_FQZP01000028.1"/>
</dbReference>
<feature type="domain" description="Transposase IS204/IS1001/IS1096/IS1165 zinc-finger" evidence="1">
    <location>
        <begin position="38"/>
        <end position="83"/>
    </location>
</feature>
<dbReference type="Proteomes" id="UP000324781">
    <property type="component" value="Unassembled WGS sequence"/>
</dbReference>
<keyword evidence="2" id="KW-0479">Metal-binding</keyword>
<organism evidence="2 4">
    <name type="scientific">Thermoclostridium caenicola</name>
    <dbReference type="NCBI Taxonomy" id="659425"/>
    <lineage>
        <taxon>Bacteria</taxon>
        <taxon>Bacillati</taxon>
        <taxon>Bacillota</taxon>
        <taxon>Clostridia</taxon>
        <taxon>Eubacteriales</taxon>
        <taxon>Oscillospiraceae</taxon>
        <taxon>Thermoclostridium</taxon>
    </lineage>
</organism>
<evidence type="ECO:0000313" key="3">
    <source>
        <dbReference type="EMBL" id="SHJ59570.1"/>
    </source>
</evidence>
<dbReference type="EMBL" id="FQZP01000028">
    <property type="protein sequence ID" value="SHJ15948.1"/>
    <property type="molecule type" value="Genomic_DNA"/>
</dbReference>
<dbReference type="InterPro" id="IPR029261">
    <property type="entry name" value="Transposase_Znf"/>
</dbReference>
<dbReference type="AlphaFoldDB" id="A0A1M6H172"/>
<keyword evidence="4" id="KW-1185">Reference proteome</keyword>
<reference evidence="2 4" key="1">
    <citation type="submission" date="2016-11" db="EMBL/GenBank/DDBJ databases">
        <authorList>
            <person name="Varghese N."/>
            <person name="Submissions S."/>
        </authorList>
    </citation>
    <scope>NUCLEOTIDE SEQUENCE [LARGE SCALE GENOMIC DNA]</scope>
    <source>
        <strain evidence="2 4">DSM 19027</strain>
    </source>
</reference>
<keyword evidence="2" id="KW-0863">Zinc-finger</keyword>
<proteinExistence type="predicted"/>
<feature type="non-terminal residue" evidence="2">
    <location>
        <position position="95"/>
    </location>
</feature>
<evidence type="ECO:0000313" key="4">
    <source>
        <dbReference type="Proteomes" id="UP000324781"/>
    </source>
</evidence>
<evidence type="ECO:0000313" key="2">
    <source>
        <dbReference type="EMBL" id="SHJ15948.1"/>
    </source>
</evidence>
<gene>
    <name evidence="2" type="ORF">SAMN05444373_102825</name>
    <name evidence="3" type="ORF">SAMN05444373_10841</name>
</gene>
<keyword evidence="2" id="KW-0862">Zinc</keyword>
<sequence>MLYKDYTREFIGFEDVIVTFAERKDNQFHIHMKMKRKAHKCPRCGRITEKIHDYREQRIKDISSFGSYTFIHLRKRRYVCPSCNKRFYEEVPFLP</sequence>
<dbReference type="Pfam" id="PF14690">
    <property type="entry name" value="Zn_ribbon_ISL3"/>
    <property type="match status" value="1"/>
</dbReference>
<protein>
    <submittedName>
        <fullName evidence="2">Zinc-finger of transposase IS204/IS1001/IS1096/IS1165</fullName>
    </submittedName>
</protein>
<accession>A0A1M6H172</accession>
<evidence type="ECO:0000259" key="1">
    <source>
        <dbReference type="Pfam" id="PF14690"/>
    </source>
</evidence>
<dbReference type="InterPro" id="IPR047951">
    <property type="entry name" value="Transpos_ISL3"/>
</dbReference>
<dbReference type="EMBL" id="FQZP01000084">
    <property type="protein sequence ID" value="SHJ59570.1"/>
    <property type="molecule type" value="Genomic_DNA"/>
</dbReference>
<dbReference type="OrthoDB" id="2110692at2"/>
<dbReference type="PANTHER" id="PTHR33498:SF1">
    <property type="entry name" value="TRANSPOSASE FOR INSERTION SEQUENCE ELEMENT IS1557"/>
    <property type="match status" value="1"/>
</dbReference>
<dbReference type="GO" id="GO:0008270">
    <property type="term" value="F:zinc ion binding"/>
    <property type="evidence" value="ECO:0007669"/>
    <property type="project" value="UniProtKB-KW"/>
</dbReference>